<sequence>YTAPHLPMEERVPPTGEGNDDPPPWLQPNPRPLPLPPGRSETYVVQIPRDQVYRVPPPENARIVESHHKPHEKKRQGIGGCCCWAFVGFALVLAVVTITLVVIHALFNPKSPQFSITNLEVKNTKSSHLHAHHPSDLEFVISITAKNPNEKMGTISYKSGGASSISFKQHVFAAGEYPSFSQEANNSTLVHVILAGSKEALPREIEKSMNGTKSKTPVSLAMAINVPIKITSLVITLNKELNLNVMCDFKANTLAKGTKILSQECHNKT</sequence>
<dbReference type="Proteomes" id="UP001642360">
    <property type="component" value="Unassembled WGS sequence"/>
</dbReference>
<keyword evidence="4" id="KW-1133">Transmembrane helix</keyword>
<evidence type="ECO:0000256" key="3">
    <source>
        <dbReference type="SAM" id="MobiDB-lite"/>
    </source>
</evidence>
<evidence type="ECO:0008006" key="7">
    <source>
        <dbReference type="Google" id="ProtNLM"/>
    </source>
</evidence>
<dbReference type="EMBL" id="CAUOFW020006502">
    <property type="protein sequence ID" value="CAK9174942.1"/>
    <property type="molecule type" value="Genomic_DNA"/>
</dbReference>
<accession>A0ABC8U5C4</accession>
<dbReference type="AlphaFoldDB" id="A0ABC8U5C4"/>
<evidence type="ECO:0000313" key="5">
    <source>
        <dbReference type="EMBL" id="CAK9174942.1"/>
    </source>
</evidence>
<evidence type="ECO:0000256" key="4">
    <source>
        <dbReference type="SAM" id="Phobius"/>
    </source>
</evidence>
<keyword evidence="6" id="KW-1185">Reference proteome</keyword>
<dbReference type="PANTHER" id="PTHR31234:SF68">
    <property type="entry name" value="EXPRESSED PROTEIN"/>
    <property type="match status" value="1"/>
</dbReference>
<keyword evidence="4" id="KW-0812">Transmembrane</keyword>
<name>A0ABC8U5C4_9AQUA</name>
<feature type="compositionally biased region" description="Pro residues" evidence="3">
    <location>
        <begin position="21"/>
        <end position="37"/>
    </location>
</feature>
<dbReference type="GO" id="GO:0016020">
    <property type="term" value="C:membrane"/>
    <property type="evidence" value="ECO:0007669"/>
    <property type="project" value="UniProtKB-SubCell"/>
</dbReference>
<evidence type="ECO:0000256" key="1">
    <source>
        <dbReference type="ARBA" id="ARBA00004370"/>
    </source>
</evidence>
<proteinExistence type="predicted"/>
<evidence type="ECO:0000313" key="6">
    <source>
        <dbReference type="Proteomes" id="UP001642360"/>
    </source>
</evidence>
<reference evidence="5 6" key="1">
    <citation type="submission" date="2024-02" db="EMBL/GenBank/DDBJ databases">
        <authorList>
            <person name="Vignale AGUSTIN F."/>
            <person name="Sosa J E."/>
            <person name="Modenutti C."/>
        </authorList>
    </citation>
    <scope>NUCLEOTIDE SEQUENCE [LARGE SCALE GENOMIC DNA]</scope>
</reference>
<dbReference type="InterPro" id="IPR044839">
    <property type="entry name" value="NDR1-like"/>
</dbReference>
<evidence type="ECO:0000256" key="2">
    <source>
        <dbReference type="ARBA" id="ARBA00023136"/>
    </source>
</evidence>
<keyword evidence="2 4" id="KW-0472">Membrane</keyword>
<organism evidence="5 6">
    <name type="scientific">Ilex paraguariensis</name>
    <name type="common">yerba mate</name>
    <dbReference type="NCBI Taxonomy" id="185542"/>
    <lineage>
        <taxon>Eukaryota</taxon>
        <taxon>Viridiplantae</taxon>
        <taxon>Streptophyta</taxon>
        <taxon>Embryophyta</taxon>
        <taxon>Tracheophyta</taxon>
        <taxon>Spermatophyta</taxon>
        <taxon>Magnoliopsida</taxon>
        <taxon>eudicotyledons</taxon>
        <taxon>Gunneridae</taxon>
        <taxon>Pentapetalae</taxon>
        <taxon>asterids</taxon>
        <taxon>campanulids</taxon>
        <taxon>Aquifoliales</taxon>
        <taxon>Aquifoliaceae</taxon>
        <taxon>Ilex</taxon>
    </lineage>
</organism>
<comment type="subcellular location">
    <subcellularLocation>
        <location evidence="1">Membrane</location>
    </subcellularLocation>
</comment>
<feature type="non-terminal residue" evidence="5">
    <location>
        <position position="1"/>
    </location>
</feature>
<feature type="region of interest" description="Disordered" evidence="3">
    <location>
        <begin position="1"/>
        <end position="39"/>
    </location>
</feature>
<comment type="caution">
    <text evidence="5">The sequence shown here is derived from an EMBL/GenBank/DDBJ whole genome shotgun (WGS) entry which is preliminary data.</text>
</comment>
<dbReference type="PANTHER" id="PTHR31234">
    <property type="entry name" value="LATE EMBRYOGENESIS ABUNDANT (LEA) HYDROXYPROLINE-RICH GLYCOPROTEIN FAMILY"/>
    <property type="match status" value="1"/>
</dbReference>
<protein>
    <recommendedName>
        <fullName evidence="7">Late embryogenesis abundant protein LEA-2 subgroup domain-containing protein</fullName>
    </recommendedName>
</protein>
<feature type="transmembrane region" description="Helical" evidence="4">
    <location>
        <begin position="83"/>
        <end position="107"/>
    </location>
</feature>
<gene>
    <name evidence="5" type="ORF">ILEXP_LOCUS44728</name>
</gene>